<evidence type="ECO:0000313" key="6">
    <source>
        <dbReference type="EMBL" id="VFJ14224.1"/>
    </source>
</evidence>
<dbReference type="PANTHER" id="PTHR12682:SF11">
    <property type="entry name" value="PROTEIN ARCHEASE"/>
    <property type="match status" value="1"/>
</dbReference>
<gene>
    <name evidence="6" type="ORF">NFRAN_1902</name>
</gene>
<evidence type="ECO:0000256" key="3">
    <source>
        <dbReference type="ARBA" id="ARBA00022723"/>
    </source>
</evidence>
<dbReference type="InterPro" id="IPR036820">
    <property type="entry name" value="Archease_dom_sf"/>
</dbReference>
<dbReference type="KEGG" id="nfn:NFRAN_1902"/>
<dbReference type="InterPro" id="IPR002804">
    <property type="entry name" value="Archease"/>
</dbReference>
<protein>
    <submittedName>
        <fullName evidence="6">Protein archease</fullName>
    </submittedName>
</protein>
<keyword evidence="4" id="KW-0106">Calcium</keyword>
<dbReference type="EMBL" id="LR216287">
    <property type="protein sequence ID" value="VFJ14224.1"/>
    <property type="molecule type" value="Genomic_DNA"/>
</dbReference>
<sequence length="147" mass="16996">MDHRNVEYLDHMTDAYLRIHGTNLEEAFEYAGKGLVGTMYELEGIQPKKQVPIVAEGKDLENLLFDWLDKILLIVLIDRIIMSKFIVEIVRDEKSGKYIINGYGEGENIDPDRHELKVEIKGITYHEMKIIENKDSNGVTIEYIVDL</sequence>
<accession>A0A484IBR4</accession>
<evidence type="ECO:0000256" key="1">
    <source>
        <dbReference type="ARBA" id="ARBA00007963"/>
    </source>
</evidence>
<dbReference type="Pfam" id="PF01951">
    <property type="entry name" value="Archease"/>
    <property type="match status" value="1"/>
</dbReference>
<proteinExistence type="inferred from homology"/>
<feature type="domain" description="Archease" evidence="5">
    <location>
        <begin position="7"/>
        <end position="146"/>
    </location>
</feature>
<keyword evidence="7" id="KW-1185">Reference proteome</keyword>
<dbReference type="GeneID" id="39421207"/>
<dbReference type="GO" id="GO:0046872">
    <property type="term" value="F:metal ion binding"/>
    <property type="evidence" value="ECO:0007669"/>
    <property type="project" value="UniProtKB-KW"/>
</dbReference>
<dbReference type="SUPFAM" id="SSF69819">
    <property type="entry name" value="MTH1598-like"/>
    <property type="match status" value="1"/>
</dbReference>
<dbReference type="GO" id="GO:0008033">
    <property type="term" value="P:tRNA processing"/>
    <property type="evidence" value="ECO:0007669"/>
    <property type="project" value="UniProtKB-KW"/>
</dbReference>
<evidence type="ECO:0000256" key="2">
    <source>
        <dbReference type="ARBA" id="ARBA00022694"/>
    </source>
</evidence>
<dbReference type="OrthoDB" id="8831at2157"/>
<dbReference type="PANTHER" id="PTHR12682">
    <property type="entry name" value="ARCHEASE"/>
    <property type="match status" value="1"/>
</dbReference>
<organism evidence="6 7">
    <name type="scientific">Candidatus Nitrosocosmicus franklandianus</name>
    <dbReference type="NCBI Taxonomy" id="1798806"/>
    <lineage>
        <taxon>Archaea</taxon>
        <taxon>Nitrososphaerota</taxon>
        <taxon>Nitrososphaeria</taxon>
        <taxon>Nitrososphaerales</taxon>
        <taxon>Nitrososphaeraceae</taxon>
        <taxon>Candidatus Nitrosocosmicus</taxon>
    </lineage>
</organism>
<evidence type="ECO:0000313" key="7">
    <source>
        <dbReference type="Proteomes" id="UP000294299"/>
    </source>
</evidence>
<keyword evidence="3" id="KW-0479">Metal-binding</keyword>
<name>A0A484IBR4_9ARCH</name>
<dbReference type="InterPro" id="IPR023572">
    <property type="entry name" value="Archease_dom"/>
</dbReference>
<dbReference type="Gene3D" id="3.55.10.10">
    <property type="entry name" value="Archease domain"/>
    <property type="match status" value="1"/>
</dbReference>
<dbReference type="AlphaFoldDB" id="A0A484IBR4"/>
<dbReference type="Proteomes" id="UP000294299">
    <property type="component" value="Chromosome NFRAN"/>
</dbReference>
<keyword evidence="2" id="KW-0819">tRNA processing</keyword>
<evidence type="ECO:0000256" key="4">
    <source>
        <dbReference type="ARBA" id="ARBA00022837"/>
    </source>
</evidence>
<dbReference type="RefSeq" id="WP_134484489.1">
    <property type="nucleotide sequence ID" value="NZ_LR216287.1"/>
</dbReference>
<evidence type="ECO:0000259" key="5">
    <source>
        <dbReference type="Pfam" id="PF01951"/>
    </source>
</evidence>
<reference evidence="6 7" key="1">
    <citation type="submission" date="2019-02" db="EMBL/GenBank/DDBJ databases">
        <authorList>
            <person name="Lehtovirta-Morley E L."/>
        </authorList>
    </citation>
    <scope>NUCLEOTIDE SEQUENCE [LARGE SCALE GENOMIC DNA]</scope>
    <source>
        <strain evidence="6">NFRAN1</strain>
    </source>
</reference>
<comment type="similarity">
    <text evidence="1">Belongs to the archease family.</text>
</comment>